<dbReference type="PANTHER" id="PTHR43811">
    <property type="entry name" value="FKBP-TYPE PEPTIDYL-PROLYL CIS-TRANS ISOMERASE FKPA"/>
    <property type="match status" value="1"/>
</dbReference>
<evidence type="ECO:0000313" key="8">
    <source>
        <dbReference type="EMBL" id="AMY10321.1"/>
    </source>
</evidence>
<dbReference type="SUPFAM" id="SSF54534">
    <property type="entry name" value="FKBP-like"/>
    <property type="match status" value="1"/>
</dbReference>
<dbReference type="KEGG" id="abac:LuPra_03551"/>
<evidence type="ECO:0000256" key="4">
    <source>
        <dbReference type="ARBA" id="ARBA00023235"/>
    </source>
</evidence>
<dbReference type="PATRIC" id="fig|1813736.3.peg.3759"/>
<proteinExistence type="inferred from homology"/>
<dbReference type="EMBL" id="CP015136">
    <property type="protein sequence ID" value="AMY10321.1"/>
    <property type="molecule type" value="Genomic_DNA"/>
</dbReference>
<name>A0A143PPH1_LUTPR</name>
<dbReference type="AlphaFoldDB" id="A0A143PPH1"/>
<evidence type="ECO:0000313" key="9">
    <source>
        <dbReference type="Proteomes" id="UP000076079"/>
    </source>
</evidence>
<gene>
    <name evidence="8" type="primary">fbp_2</name>
    <name evidence="8" type="ORF">LuPra_03551</name>
</gene>
<dbReference type="GO" id="GO:0003755">
    <property type="term" value="F:peptidyl-prolyl cis-trans isomerase activity"/>
    <property type="evidence" value="ECO:0007669"/>
    <property type="project" value="UniProtKB-UniRule"/>
</dbReference>
<evidence type="ECO:0000256" key="6">
    <source>
        <dbReference type="RuleBase" id="RU003915"/>
    </source>
</evidence>
<dbReference type="STRING" id="1855912.LuPra_03551"/>
<dbReference type="Pfam" id="PF00254">
    <property type="entry name" value="FKBP_C"/>
    <property type="match status" value="1"/>
</dbReference>
<dbReference type="InterPro" id="IPR001179">
    <property type="entry name" value="PPIase_FKBP_dom"/>
</dbReference>
<sequence>MPTLLLIAVSAGCGGPDTRYTAEQAARARTTIETVQIRDLAPGTGEPAETGRRLVVHYSGWLYDSAAPDHRGQAFDSSRTRGRPYEFVLGAAQVIPGWERGVAGMKEGGTRELTIPSRLGYGDEGSPPGIPPDATLVFELELMDVR</sequence>
<evidence type="ECO:0000256" key="1">
    <source>
        <dbReference type="ARBA" id="ARBA00000971"/>
    </source>
</evidence>
<keyword evidence="4 5" id="KW-0413">Isomerase</keyword>
<dbReference type="InterPro" id="IPR046357">
    <property type="entry name" value="PPIase_dom_sf"/>
</dbReference>
<feature type="domain" description="PPIase FKBP-type" evidence="7">
    <location>
        <begin position="51"/>
        <end position="146"/>
    </location>
</feature>
<dbReference type="Gene3D" id="3.10.50.40">
    <property type="match status" value="1"/>
</dbReference>
<evidence type="ECO:0000256" key="2">
    <source>
        <dbReference type="ARBA" id="ARBA00006577"/>
    </source>
</evidence>
<dbReference type="PANTHER" id="PTHR43811:SF19">
    <property type="entry name" value="39 KDA FK506-BINDING NUCLEAR PROTEIN"/>
    <property type="match status" value="1"/>
</dbReference>
<evidence type="ECO:0000259" key="7">
    <source>
        <dbReference type="PROSITE" id="PS50059"/>
    </source>
</evidence>
<evidence type="ECO:0000256" key="3">
    <source>
        <dbReference type="ARBA" id="ARBA00023110"/>
    </source>
</evidence>
<reference evidence="8 9" key="1">
    <citation type="journal article" date="2016" name="Genome Announc.">
        <title>First Complete Genome Sequence of a Subdivision 6 Acidobacterium Strain.</title>
        <authorList>
            <person name="Huang S."/>
            <person name="Vieira S."/>
            <person name="Bunk B."/>
            <person name="Riedel T."/>
            <person name="Sproer C."/>
            <person name="Overmann J."/>
        </authorList>
    </citation>
    <scope>NUCLEOTIDE SEQUENCE [LARGE SCALE GENOMIC DNA]</scope>
    <source>
        <strain evidence="9">DSM 100886 HEG_-6_39</strain>
    </source>
</reference>
<keyword evidence="3 5" id="KW-0697">Rotamase</keyword>
<reference evidence="9" key="2">
    <citation type="submission" date="2016-04" db="EMBL/GenBank/DDBJ databases">
        <title>First Complete Genome Sequence of a Subdivision 6 Acidobacterium.</title>
        <authorList>
            <person name="Huang S."/>
            <person name="Vieira S."/>
            <person name="Bunk B."/>
            <person name="Riedel T."/>
            <person name="Sproeer C."/>
            <person name="Overmann J."/>
        </authorList>
    </citation>
    <scope>NUCLEOTIDE SEQUENCE [LARGE SCALE GENOMIC DNA]</scope>
    <source>
        <strain evidence="9">DSM 100886 HEG_-6_39</strain>
    </source>
</reference>
<dbReference type="OrthoDB" id="280278at2"/>
<dbReference type="PROSITE" id="PS50059">
    <property type="entry name" value="FKBP_PPIASE"/>
    <property type="match status" value="1"/>
</dbReference>
<dbReference type="Proteomes" id="UP000076079">
    <property type="component" value="Chromosome"/>
</dbReference>
<protein>
    <recommendedName>
        <fullName evidence="6">Peptidyl-prolyl cis-trans isomerase</fullName>
        <ecNumber evidence="6">5.2.1.8</ecNumber>
    </recommendedName>
</protein>
<organism evidence="8 9">
    <name type="scientific">Luteitalea pratensis</name>
    <dbReference type="NCBI Taxonomy" id="1855912"/>
    <lineage>
        <taxon>Bacteria</taxon>
        <taxon>Pseudomonadati</taxon>
        <taxon>Acidobacteriota</taxon>
        <taxon>Vicinamibacteria</taxon>
        <taxon>Vicinamibacterales</taxon>
        <taxon>Vicinamibacteraceae</taxon>
        <taxon>Luteitalea</taxon>
    </lineage>
</organism>
<keyword evidence="9" id="KW-1185">Reference proteome</keyword>
<evidence type="ECO:0000256" key="5">
    <source>
        <dbReference type="PROSITE-ProRule" id="PRU00277"/>
    </source>
</evidence>
<dbReference type="EC" id="5.2.1.8" evidence="6"/>
<comment type="catalytic activity">
    <reaction evidence="1 5 6">
        <text>[protein]-peptidylproline (omega=180) = [protein]-peptidylproline (omega=0)</text>
        <dbReference type="Rhea" id="RHEA:16237"/>
        <dbReference type="Rhea" id="RHEA-COMP:10747"/>
        <dbReference type="Rhea" id="RHEA-COMP:10748"/>
        <dbReference type="ChEBI" id="CHEBI:83833"/>
        <dbReference type="ChEBI" id="CHEBI:83834"/>
        <dbReference type="EC" id="5.2.1.8"/>
    </reaction>
</comment>
<comment type="similarity">
    <text evidence="2 6">Belongs to the FKBP-type PPIase family.</text>
</comment>
<accession>A0A143PPH1</accession>
<dbReference type="FunFam" id="3.10.50.40:FF:000006">
    <property type="entry name" value="Peptidyl-prolyl cis-trans isomerase"/>
    <property type="match status" value="1"/>
</dbReference>